<feature type="coiled-coil region" evidence="1">
    <location>
        <begin position="392"/>
        <end position="510"/>
    </location>
</feature>
<dbReference type="EMBL" id="QNRF01000018">
    <property type="protein sequence ID" value="RBO78344.1"/>
    <property type="molecule type" value="Genomic_DNA"/>
</dbReference>
<keyword evidence="2" id="KW-0472">Membrane</keyword>
<proteinExistence type="predicted"/>
<dbReference type="RefSeq" id="WP_113875897.1">
    <property type="nucleotide sequence ID" value="NZ_QNRF01000018.1"/>
</dbReference>
<name>A0A366CT80_9GAMM</name>
<organism evidence="3 4">
    <name type="scientific">Marinomonas aquiplantarum</name>
    <dbReference type="NCBI Taxonomy" id="491951"/>
    <lineage>
        <taxon>Bacteria</taxon>
        <taxon>Pseudomonadati</taxon>
        <taxon>Pseudomonadota</taxon>
        <taxon>Gammaproteobacteria</taxon>
        <taxon>Oceanospirillales</taxon>
        <taxon>Oceanospirillaceae</taxon>
        <taxon>Marinomonas</taxon>
    </lineage>
</organism>
<dbReference type="Proteomes" id="UP000252086">
    <property type="component" value="Unassembled WGS sequence"/>
</dbReference>
<evidence type="ECO:0000313" key="3">
    <source>
        <dbReference type="EMBL" id="RBO78344.1"/>
    </source>
</evidence>
<dbReference type="OrthoDB" id="6098012at2"/>
<reference evidence="3 4" key="1">
    <citation type="submission" date="2018-06" db="EMBL/GenBank/DDBJ databases">
        <title>Genomic Encyclopedia of Type Strains, Phase III (KMG-III): the genomes of soil and plant-associated and newly described type strains.</title>
        <authorList>
            <person name="Whitman W."/>
        </authorList>
    </citation>
    <scope>NUCLEOTIDE SEQUENCE [LARGE SCALE GENOMIC DNA]</scope>
    <source>
        <strain evidence="3 4">CECT 7732</strain>
    </source>
</reference>
<dbReference type="AlphaFoldDB" id="A0A366CT80"/>
<keyword evidence="4" id="KW-1185">Reference proteome</keyword>
<comment type="caution">
    <text evidence="3">The sequence shown here is derived from an EMBL/GenBank/DDBJ whole genome shotgun (WGS) entry which is preliminary data.</text>
</comment>
<feature type="coiled-coil region" evidence="1">
    <location>
        <begin position="256"/>
        <end position="329"/>
    </location>
</feature>
<keyword evidence="2" id="KW-0812">Transmembrane</keyword>
<keyword evidence="1" id="KW-0175">Coiled coil</keyword>
<sequence>MLVWQWGLIATSVMFAVAFVALVVRYLSLRKQLNTDKIDEEGERNESDSMSSSDSAQVSEKEQWLALLNQQKLICGQLLSKLAKDDFQGRASLSCWSIFLDVEIKIIEEGLDDIDVISLLSSFKNILDKIDKAQEIDALLKSLKVNQTVLRELNKVIQRTGDKIFNQVNITADLNAQLDKLQAQLAKEAELDESLGLLRSEIASMFELAERLKHHLDEVKKSGVTPEYIEALEDFLGGVDESDFLNAVGSEMDDKVADLKQLATNQKAIIEELKAQMRQLKGGGDHHIGEYDIAMARLEKSLLESSRVIKRLESKLENLHNIKHNLNIDLVKRDEALAQKTAQLTGSEPSGADIYSVIDEELSTMRNMEDLLSQGDLTEASDAFATEQASKIQELRQMVNDSELYVEALERDLEKARVLRENLEYKLSHPESLANPEFQDSDILLEKELEELENLREINDELEAERKRLITELYDGQAQTEEFSKLRHKVDELDKKIDSVQQSYVEMEEKYLNAIMAGEDGF</sequence>
<keyword evidence="2" id="KW-1133">Transmembrane helix</keyword>
<accession>A0A366CT80</accession>
<protein>
    <submittedName>
        <fullName evidence="3">Uncharacterized protein</fullName>
    </submittedName>
</protein>
<evidence type="ECO:0000313" key="4">
    <source>
        <dbReference type="Proteomes" id="UP000252086"/>
    </source>
</evidence>
<feature type="transmembrane region" description="Helical" evidence="2">
    <location>
        <begin position="6"/>
        <end position="27"/>
    </location>
</feature>
<gene>
    <name evidence="3" type="ORF">DFP76_1182</name>
</gene>
<evidence type="ECO:0000256" key="1">
    <source>
        <dbReference type="SAM" id="Coils"/>
    </source>
</evidence>
<evidence type="ECO:0000256" key="2">
    <source>
        <dbReference type="SAM" id="Phobius"/>
    </source>
</evidence>